<organism evidence="3 4">
    <name type="scientific">Stichopus japonicus</name>
    <name type="common">Sea cucumber</name>
    <dbReference type="NCBI Taxonomy" id="307972"/>
    <lineage>
        <taxon>Eukaryota</taxon>
        <taxon>Metazoa</taxon>
        <taxon>Echinodermata</taxon>
        <taxon>Eleutherozoa</taxon>
        <taxon>Echinozoa</taxon>
        <taxon>Holothuroidea</taxon>
        <taxon>Aspidochirotacea</taxon>
        <taxon>Aspidochirotida</taxon>
        <taxon>Stichopodidae</taxon>
        <taxon>Apostichopus</taxon>
    </lineage>
</organism>
<dbReference type="InterPro" id="IPR029526">
    <property type="entry name" value="PGBD"/>
</dbReference>
<evidence type="ECO:0000313" key="4">
    <source>
        <dbReference type="Proteomes" id="UP000230750"/>
    </source>
</evidence>
<gene>
    <name evidence="3" type="ORF">BSL78_17173</name>
</gene>
<dbReference type="AlphaFoldDB" id="A0A2G8KDC3"/>
<keyword evidence="4" id="KW-1185">Reference proteome</keyword>
<reference evidence="3 4" key="1">
    <citation type="journal article" date="2017" name="PLoS Biol.">
        <title>The sea cucumber genome provides insights into morphological evolution and visceral regeneration.</title>
        <authorList>
            <person name="Zhang X."/>
            <person name="Sun L."/>
            <person name="Yuan J."/>
            <person name="Sun Y."/>
            <person name="Gao Y."/>
            <person name="Zhang L."/>
            <person name="Li S."/>
            <person name="Dai H."/>
            <person name="Hamel J.F."/>
            <person name="Liu C."/>
            <person name="Yu Y."/>
            <person name="Liu S."/>
            <person name="Lin W."/>
            <person name="Guo K."/>
            <person name="Jin S."/>
            <person name="Xu P."/>
            <person name="Storey K.B."/>
            <person name="Huan P."/>
            <person name="Zhang T."/>
            <person name="Zhou Y."/>
            <person name="Zhang J."/>
            <person name="Lin C."/>
            <person name="Li X."/>
            <person name="Xing L."/>
            <person name="Huo D."/>
            <person name="Sun M."/>
            <person name="Wang L."/>
            <person name="Mercier A."/>
            <person name="Li F."/>
            <person name="Yang H."/>
            <person name="Xiang J."/>
        </authorList>
    </citation>
    <scope>NUCLEOTIDE SEQUENCE [LARGE SCALE GENOMIC DNA]</scope>
    <source>
        <strain evidence="3">Shaxun</strain>
        <tissue evidence="3">Muscle</tissue>
    </source>
</reference>
<dbReference type="STRING" id="307972.A0A2G8KDC3"/>
<feature type="domain" description="PiggyBac transposable element-derived protein" evidence="2">
    <location>
        <begin position="128"/>
        <end position="372"/>
    </location>
</feature>
<evidence type="ECO:0000259" key="2">
    <source>
        <dbReference type="Pfam" id="PF13843"/>
    </source>
</evidence>
<feature type="transmembrane region" description="Helical" evidence="1">
    <location>
        <begin position="102"/>
        <end position="122"/>
    </location>
</feature>
<keyword evidence="1" id="KW-0812">Transmembrane</keyword>
<name>A0A2G8KDC3_STIJA</name>
<dbReference type="PANTHER" id="PTHR46599">
    <property type="entry name" value="PIGGYBAC TRANSPOSABLE ELEMENT-DERIVED PROTEIN 4"/>
    <property type="match status" value="1"/>
</dbReference>
<sequence>MALLVEDEEDRHNCCGDWKWEHFTEDTPYINEEGQFAREGEDPRGLSGAAQRAVTEVDLLRLFLTEAVLTNLVKQTNLYAMQERAKEGGSKERWSPVTREEIMAFIGVPIAMSIVYTGICMLRITLRLTKVRPLLDALVISFPQHYHPGKNLSLDEQMLGTKARCSLIQYMKDKSTKRAVKLWVLCDAQVQYCLNFQIYTSGTGEKGLSFCVVNELMNAYLGKFHQLYTDNFYTSLELLAHLLVHDTLAVGTVRLNMPMRLRTYVEVLKPDQSVFYSSHKMTACRWKDKRDVFCLYTVHGNIFETITRRKRGTRGEMEDVQKPKMVFDYNTHMGGVDVFDQLLSYNPLQRRYKRWSTKIFFRLIDMTIVNSFALWKLK</sequence>
<evidence type="ECO:0000313" key="3">
    <source>
        <dbReference type="EMBL" id="PIK45965.1"/>
    </source>
</evidence>
<feature type="domain" description="PiggyBac transposable element-derived protein" evidence="2">
    <location>
        <begin position="56"/>
        <end position="115"/>
    </location>
</feature>
<dbReference type="Pfam" id="PF13843">
    <property type="entry name" value="DDE_Tnp_1_7"/>
    <property type="match status" value="2"/>
</dbReference>
<proteinExistence type="predicted"/>
<evidence type="ECO:0000256" key="1">
    <source>
        <dbReference type="SAM" id="Phobius"/>
    </source>
</evidence>
<dbReference type="PANTHER" id="PTHR46599:SF6">
    <property type="entry name" value="DUAL SPECIFICITY PHOSPHATASE 26"/>
    <property type="match status" value="1"/>
</dbReference>
<keyword evidence="1" id="KW-0472">Membrane</keyword>
<comment type="caution">
    <text evidence="3">The sequence shown here is derived from an EMBL/GenBank/DDBJ whole genome shotgun (WGS) entry which is preliminary data.</text>
</comment>
<dbReference type="EMBL" id="MRZV01000673">
    <property type="protein sequence ID" value="PIK45965.1"/>
    <property type="molecule type" value="Genomic_DNA"/>
</dbReference>
<dbReference type="Proteomes" id="UP000230750">
    <property type="component" value="Unassembled WGS sequence"/>
</dbReference>
<dbReference type="OrthoDB" id="5876240at2759"/>
<accession>A0A2G8KDC3</accession>
<keyword evidence="1" id="KW-1133">Transmembrane helix</keyword>
<protein>
    <submittedName>
        <fullName evidence="3">Transposase</fullName>
    </submittedName>
</protein>